<dbReference type="InterPro" id="IPR026683">
    <property type="entry name" value="TOR_cat"/>
</dbReference>
<gene>
    <name evidence="13" type="ORF">M9Y10_035312</name>
</gene>
<evidence type="ECO:0000259" key="12">
    <source>
        <dbReference type="PROSITE" id="PS51190"/>
    </source>
</evidence>
<feature type="domain" description="PI3K/PI4K catalytic" evidence="10">
    <location>
        <begin position="1936"/>
        <end position="2251"/>
    </location>
</feature>
<comment type="catalytic activity">
    <reaction evidence="8">
        <text>L-threonyl-[protein] + ATP = O-phospho-L-threonyl-[protein] + ADP + H(+)</text>
        <dbReference type="Rhea" id="RHEA:46608"/>
        <dbReference type="Rhea" id="RHEA-COMP:11060"/>
        <dbReference type="Rhea" id="RHEA-COMP:11605"/>
        <dbReference type="ChEBI" id="CHEBI:15378"/>
        <dbReference type="ChEBI" id="CHEBI:30013"/>
        <dbReference type="ChEBI" id="CHEBI:30616"/>
        <dbReference type="ChEBI" id="CHEBI:61977"/>
        <dbReference type="ChEBI" id="CHEBI:456216"/>
        <dbReference type="EC" id="2.7.11.1"/>
    </reaction>
</comment>
<accession>A0ABR2KHB5</accession>
<dbReference type="InterPro" id="IPR014009">
    <property type="entry name" value="PIK_FAT"/>
</dbReference>
<dbReference type="Pfam" id="PF08771">
    <property type="entry name" value="FRB_dom"/>
    <property type="match status" value="1"/>
</dbReference>
<keyword evidence="14" id="KW-1185">Reference proteome</keyword>
<dbReference type="Pfam" id="PF00454">
    <property type="entry name" value="PI3_PI4_kinase"/>
    <property type="match status" value="1"/>
</dbReference>
<dbReference type="PROSITE" id="PS50290">
    <property type="entry name" value="PI3_4_KINASE_3"/>
    <property type="match status" value="1"/>
</dbReference>
<keyword evidence="6" id="KW-0418">Kinase</keyword>
<dbReference type="InterPro" id="IPR009076">
    <property type="entry name" value="FRB_dom"/>
</dbReference>
<dbReference type="PROSITE" id="PS00916">
    <property type="entry name" value="PI3_4_KINASE_2"/>
    <property type="match status" value="1"/>
</dbReference>
<dbReference type="SUPFAM" id="SSF56112">
    <property type="entry name" value="Protein kinase-like (PK-like)"/>
    <property type="match status" value="1"/>
</dbReference>
<dbReference type="SMART" id="SM00146">
    <property type="entry name" value="PI3Kc"/>
    <property type="match status" value="1"/>
</dbReference>
<dbReference type="PANTHER" id="PTHR11139">
    <property type="entry name" value="ATAXIA TELANGIECTASIA MUTATED ATM -RELATED"/>
    <property type="match status" value="1"/>
</dbReference>
<feature type="domain" description="FATC" evidence="12">
    <location>
        <begin position="2245"/>
        <end position="2277"/>
    </location>
</feature>
<evidence type="ECO:0000313" key="14">
    <source>
        <dbReference type="Proteomes" id="UP001470230"/>
    </source>
</evidence>
<keyword evidence="4" id="KW-0677">Repeat</keyword>
<comment type="catalytic activity">
    <reaction evidence="9">
        <text>L-seryl-[protein] + ATP = O-phospho-L-seryl-[protein] + ADP + H(+)</text>
        <dbReference type="Rhea" id="RHEA:17989"/>
        <dbReference type="Rhea" id="RHEA-COMP:9863"/>
        <dbReference type="Rhea" id="RHEA-COMP:11604"/>
        <dbReference type="ChEBI" id="CHEBI:15378"/>
        <dbReference type="ChEBI" id="CHEBI:29999"/>
        <dbReference type="ChEBI" id="CHEBI:30616"/>
        <dbReference type="ChEBI" id="CHEBI:83421"/>
        <dbReference type="ChEBI" id="CHEBI:456216"/>
        <dbReference type="EC" id="2.7.11.1"/>
    </reaction>
</comment>
<dbReference type="InterPro" id="IPR036940">
    <property type="entry name" value="PI3/4_kinase_cat_sf"/>
</dbReference>
<name>A0ABR2KHB5_9EUKA</name>
<dbReference type="PANTHER" id="PTHR11139:SF9">
    <property type="entry name" value="SERINE_THREONINE-PROTEIN KINASE MTOR"/>
    <property type="match status" value="1"/>
</dbReference>
<evidence type="ECO:0000256" key="8">
    <source>
        <dbReference type="ARBA" id="ARBA00047899"/>
    </source>
</evidence>
<dbReference type="Gene3D" id="3.30.1010.10">
    <property type="entry name" value="Phosphatidylinositol 3-kinase Catalytic Subunit, Chain A, domain 4"/>
    <property type="match status" value="1"/>
</dbReference>
<dbReference type="InterPro" id="IPR016024">
    <property type="entry name" value="ARM-type_fold"/>
</dbReference>
<evidence type="ECO:0000259" key="10">
    <source>
        <dbReference type="PROSITE" id="PS50290"/>
    </source>
</evidence>
<dbReference type="EC" id="2.7.11.1" evidence="2"/>
<evidence type="ECO:0000256" key="6">
    <source>
        <dbReference type="ARBA" id="ARBA00022777"/>
    </source>
</evidence>
<dbReference type="InterPro" id="IPR003151">
    <property type="entry name" value="PIK-rel_kinase_FAT"/>
</dbReference>
<dbReference type="InterPro" id="IPR036738">
    <property type="entry name" value="FRB_sf"/>
</dbReference>
<dbReference type="InterPro" id="IPR011989">
    <property type="entry name" value="ARM-like"/>
</dbReference>
<sequence length="2277" mass="262823">MKGLDVDILAFVDNDQISDFKNWKKARSPLIESLGQNLISIEESEIVKCFERWYLEIQKNAKFEIPRTQMNVLMAYSILHYFEKDMDRLKNSFNIIEDLLMAKDTLVVHASSKVLYWLSIDIPDATNLFKESVKKAFEWINEQRTSKYINALLIIKSAKKFLPRDIVHSMTQNLWSIFRLSESEDTYVRTLVANVISFVLQGLSDKNDSHVLSIFSECLNTLINHQKYADTKIHGHLLILQKIYCFKPSIFTSHLNSYINILSSLCLSQNSPMALSSFQIINKIALSERNLFTEEVINKIFTGYISKCVNSDSIIPFYEALNQSILIFKETLPKDALIDFIIKVITTSSNKTHCSMAFKSFAILAESVPGVALPSNIYLNSTICKNYIRSLKTHPTLTSEIKQYISTQMKRGLSPNNPPNQIIVYLKMARTFKLQLFQNYEEMHQTITKIYDYSLENLSKRLVKTIACEPTTEAHLWLLHTAVYDMHKSVRYKAISFLKPTADISLNSEIALMLSDPCFRVRRKALELISDLMQYNPFDFTFPISEFLNLTLTTLRTTPYVKVAAKYASLMPIFVSKFIEIIPTYVPIIINVCLDLLLSNETEDDQHQERITYEKESKMPNSTNSELNHVVYRDGFSDPESFISNFDERMKKEPKRIKIFQILNSKYFDKRDMYLLQTLAALGNLTANYLDRTLSAFFNIFKTRKSNVLLVSAVNSLTLLSTKIDTGLNLRLHHQHFIPVLMKLLISTQGNEVSVAILKLFGTACDSVTTSEVEASKHSELGVDLGCKSFYADFTISHLIPYFKVPTMQLFEAVTCIYDSASKDAAKFVDMVIPMFLRGIETFNDKNRDTLFQSLEVITRECLSESTQFLPELTQLQLKYLNSCYSIKLAASLSFHLLSGYISYASVLFLPATRMITNRNRNYFKYLMKFLSFSIMFQDQPFEPFISAVEDRIRMSSIPLNQMFMKILSKTFNVLIQSKDLSMFQSRISLLVRMMIQKDQTGSNAIPLLISLCNNQNLPVSLAEHWSSLFNLQLHSLTANNNNTDNSIIKKMKPKFKLYHPTMPITSQSANQSFFDLQPPDDLNIVRWLDDLCQKVISQSPSVVIRSCATLATTMSAFRQQLFPIAFLSCWEKLHPDEQLYFSQIVHHVIGSFNPIDPFFVQIIELLDRASMPLQLDGLELANASDSRPLTLFFLQRLFKKNPKDHMIIEKLLDLNTTMGRNAAAHGMLVHAKGLLEDATAALWSEKLGEWDKAFHLYANLGDANFDVSSILRCYDHLEMWDKIKEMEESFETWDPLLKEENAKHFAWAYYNCEDYQKVDYYVKMFHKQLHLSEMLFMVFYLLKTQRYEECQTMITKGFETLAKDTSVYIGGDAIRLHKNLYYSQMFIELQESLNILNGSQDKTDLAASIWNKRLKGFKRDSESWIRLIAIRSLVFAPGEYINVYFNMISVLRKERRWNLIDSFFNRFFKQTIHPNIELEHSKILWARGKKKEAIESLKSVLDLINVGESDTSEEFIESLNKLNTNRFYVLIATLIKHQEFDYNTASQLLNVEPQPEAMLEKLGEMSPEKQKEFLIKLCSISPSNMSSCFDSMFTSFGIDGVVEARIYRTLGTFKSMMCPNKEELKEVSRLYEKGKIKNSTDYKIWLQWAYANSRLIDADPSHRDKYSVNAVVGFLRATQLRSSNTLEFLCQMFSIFFRVNDSRIITDSLINDILELPANIIVEIIPQITVQIAHPDHLIRNVVERILMKFGEKHYQGLFYPLKLYEHCDVSKAKASRDILLRLHKNHEEEAADANLFVDGMLSAAISWFEQWIIALDTASKANHDNNIQKMDRILNSMFAQYDKPRCDLDRLFIRKHDPMIKQCRALFNEHTNKSIRSMWDIFKHLFSQLNDRVKRLELILLPKVSEQLATKRGFKIAVPGTYSVLHPVPNLECIEPALQVLGTQQHPRCVFMISSSGEKVKFLLKGNEDIRLDQRVMQFFTLINSVMNRIRTTRELGAQIVKYAIIPLSPNAGLITWVTGADTLHQMISEHRLLHNTPQNIEFTILDDTVGPFFNNLTFSQKLETFRIISKKCEANEIRDALWSRAPNAAMWMSQSLNFTVTTALMSMVGYVIGLGDRHPSNIMVQRETGRVIHIDFGDSFESTILRASYPEMVPFRLTRMIVNALDSSTIEGIFRKTCEDVMWVLRDSKASIVALLEIFVHEPLEETDDEKKLSSQTRIIDRVYSKLVGRDELLFNYDSQNPEMDVESHVDALVKEASDPSRYVRHYIGWCPFW</sequence>
<dbReference type="PROSITE" id="PS51189">
    <property type="entry name" value="FAT"/>
    <property type="match status" value="1"/>
</dbReference>
<evidence type="ECO:0000259" key="11">
    <source>
        <dbReference type="PROSITE" id="PS51189"/>
    </source>
</evidence>
<dbReference type="InterPro" id="IPR000403">
    <property type="entry name" value="PI3/4_kinase_cat_dom"/>
</dbReference>
<comment type="similarity">
    <text evidence="1">Belongs to the PI3/PI4-kinase family.</text>
</comment>
<dbReference type="SUPFAM" id="SSF48371">
    <property type="entry name" value="ARM repeat"/>
    <property type="match status" value="1"/>
</dbReference>
<dbReference type="SMART" id="SM01343">
    <property type="entry name" value="FATC"/>
    <property type="match status" value="1"/>
</dbReference>
<evidence type="ECO:0000256" key="4">
    <source>
        <dbReference type="ARBA" id="ARBA00022737"/>
    </source>
</evidence>
<keyword evidence="5" id="KW-0547">Nucleotide-binding</keyword>
<dbReference type="Pfam" id="PF02259">
    <property type="entry name" value="FAT"/>
    <property type="match status" value="1"/>
</dbReference>
<feature type="domain" description="FAT" evidence="11">
    <location>
        <begin position="1177"/>
        <end position="1769"/>
    </location>
</feature>
<dbReference type="EMBL" id="JAPFFF010000005">
    <property type="protein sequence ID" value="KAK8890535.1"/>
    <property type="molecule type" value="Genomic_DNA"/>
</dbReference>
<dbReference type="PROSITE" id="PS51190">
    <property type="entry name" value="FATC"/>
    <property type="match status" value="1"/>
</dbReference>
<protein>
    <recommendedName>
        <fullName evidence="2">non-specific serine/threonine protein kinase</fullName>
        <ecNumber evidence="2">2.7.11.1</ecNumber>
    </recommendedName>
</protein>
<dbReference type="CDD" id="cd05169">
    <property type="entry name" value="PIKKc_TOR"/>
    <property type="match status" value="1"/>
</dbReference>
<comment type="caution">
    <text evidence="13">The sequence shown here is derived from an EMBL/GenBank/DDBJ whole genome shotgun (WGS) entry which is preliminary data.</text>
</comment>
<evidence type="ECO:0000256" key="1">
    <source>
        <dbReference type="ARBA" id="ARBA00011031"/>
    </source>
</evidence>
<evidence type="ECO:0000256" key="2">
    <source>
        <dbReference type="ARBA" id="ARBA00012513"/>
    </source>
</evidence>
<dbReference type="InterPro" id="IPR050517">
    <property type="entry name" value="DDR_Repair_Kinase"/>
</dbReference>
<evidence type="ECO:0000256" key="7">
    <source>
        <dbReference type="ARBA" id="ARBA00022840"/>
    </source>
</evidence>
<evidence type="ECO:0000256" key="3">
    <source>
        <dbReference type="ARBA" id="ARBA00022679"/>
    </source>
</evidence>
<reference evidence="13 14" key="1">
    <citation type="submission" date="2024-04" db="EMBL/GenBank/DDBJ databases">
        <title>Tritrichomonas musculus Genome.</title>
        <authorList>
            <person name="Alves-Ferreira E."/>
            <person name="Grigg M."/>
            <person name="Lorenzi H."/>
            <person name="Galac M."/>
        </authorList>
    </citation>
    <scope>NUCLEOTIDE SEQUENCE [LARGE SCALE GENOMIC DNA]</scope>
    <source>
        <strain evidence="13 14">EAF2021</strain>
    </source>
</reference>
<evidence type="ECO:0000256" key="9">
    <source>
        <dbReference type="ARBA" id="ARBA00048679"/>
    </source>
</evidence>
<dbReference type="Gene3D" id="1.10.1070.11">
    <property type="entry name" value="Phosphatidylinositol 3-/4-kinase, catalytic domain"/>
    <property type="match status" value="1"/>
</dbReference>
<dbReference type="SMART" id="SM01345">
    <property type="entry name" value="Rapamycin_bind"/>
    <property type="match status" value="1"/>
</dbReference>
<dbReference type="InterPro" id="IPR011009">
    <property type="entry name" value="Kinase-like_dom_sf"/>
</dbReference>
<proteinExistence type="inferred from homology"/>
<dbReference type="Proteomes" id="UP001470230">
    <property type="component" value="Unassembled WGS sequence"/>
</dbReference>
<dbReference type="SUPFAM" id="SSF47212">
    <property type="entry name" value="FKBP12-rapamycin-binding domain of FKBP-rapamycin-associated protein (FRAP)"/>
    <property type="match status" value="1"/>
</dbReference>
<evidence type="ECO:0000256" key="5">
    <source>
        <dbReference type="ARBA" id="ARBA00022741"/>
    </source>
</evidence>
<keyword evidence="3" id="KW-0808">Transferase</keyword>
<dbReference type="InterPro" id="IPR018936">
    <property type="entry name" value="PI3/4_kinase_CS"/>
</dbReference>
<organism evidence="13 14">
    <name type="scientific">Tritrichomonas musculus</name>
    <dbReference type="NCBI Taxonomy" id="1915356"/>
    <lineage>
        <taxon>Eukaryota</taxon>
        <taxon>Metamonada</taxon>
        <taxon>Parabasalia</taxon>
        <taxon>Tritrichomonadida</taxon>
        <taxon>Tritrichomonadidae</taxon>
        <taxon>Tritrichomonas</taxon>
    </lineage>
</organism>
<dbReference type="Pfam" id="PF02260">
    <property type="entry name" value="FATC"/>
    <property type="match status" value="1"/>
</dbReference>
<evidence type="ECO:0000313" key="13">
    <source>
        <dbReference type="EMBL" id="KAK8890535.1"/>
    </source>
</evidence>
<dbReference type="InterPro" id="IPR003152">
    <property type="entry name" value="FATC_dom"/>
</dbReference>
<dbReference type="Gene3D" id="1.25.10.10">
    <property type="entry name" value="Leucine-rich Repeat Variant"/>
    <property type="match status" value="1"/>
</dbReference>
<keyword evidence="7" id="KW-0067">ATP-binding</keyword>